<dbReference type="InterPro" id="IPR001005">
    <property type="entry name" value="SANT/Myb"/>
</dbReference>
<dbReference type="InterPro" id="IPR015495">
    <property type="entry name" value="Myb_TF_plants"/>
</dbReference>
<reference evidence="5" key="1">
    <citation type="submission" date="2022-05" db="EMBL/GenBank/DDBJ databases">
        <title>The Musa troglodytarum L. genome provides insights into the mechanism of non-climacteric behaviour and enrichment of carotenoids.</title>
        <authorList>
            <person name="Wang J."/>
        </authorList>
    </citation>
    <scope>NUCLEOTIDE SEQUENCE</scope>
    <source>
        <tissue evidence="5">Leaf</tissue>
    </source>
</reference>
<dbReference type="SUPFAM" id="SSF46689">
    <property type="entry name" value="Homeodomain-like"/>
    <property type="match status" value="1"/>
</dbReference>
<dbReference type="OrthoDB" id="675359at2759"/>
<feature type="domain" description="Myb-like" evidence="4">
    <location>
        <begin position="17"/>
        <end position="51"/>
    </location>
</feature>
<name>A0A9E7FA13_9LILI</name>
<evidence type="ECO:0000256" key="2">
    <source>
        <dbReference type="ARBA" id="ARBA00023125"/>
    </source>
</evidence>
<dbReference type="GO" id="GO:0005634">
    <property type="term" value="C:nucleus"/>
    <property type="evidence" value="ECO:0007669"/>
    <property type="project" value="UniProtKB-SubCell"/>
</dbReference>
<evidence type="ECO:0000313" key="5">
    <source>
        <dbReference type="EMBL" id="URD91445.1"/>
    </source>
</evidence>
<evidence type="ECO:0000256" key="3">
    <source>
        <dbReference type="ARBA" id="ARBA00023242"/>
    </source>
</evidence>
<keyword evidence="6" id="KW-1185">Reference proteome</keyword>
<dbReference type="InterPro" id="IPR009057">
    <property type="entry name" value="Homeodomain-like_sf"/>
</dbReference>
<dbReference type="EMBL" id="CP097504">
    <property type="protein sequence ID" value="URD91445.1"/>
    <property type="molecule type" value="Genomic_DNA"/>
</dbReference>
<evidence type="ECO:0000256" key="1">
    <source>
        <dbReference type="ARBA" id="ARBA00004123"/>
    </source>
</evidence>
<dbReference type="CDD" id="cd00167">
    <property type="entry name" value="SANT"/>
    <property type="match status" value="1"/>
</dbReference>
<sequence>MQKGRQVILVGAACCEKVGLKKGPWNPEDDQILADYIQRYGHGNWRPLPKQADKQELHGEIPQAIKFDRFCSSLGLAISAKILLLDSALEVYEELQTEVDELPETGHQIRKLHQEEDVIIDLHGKIGNRFLPADSQHAPGLYGTLNESSTSFRTFSANSTNLRRSLQ</sequence>
<dbReference type="Pfam" id="PF00249">
    <property type="entry name" value="Myb_DNA-binding"/>
    <property type="match status" value="1"/>
</dbReference>
<protein>
    <submittedName>
        <fullName evidence="5">Myb-related protein</fullName>
    </submittedName>
</protein>
<comment type="subcellular location">
    <subcellularLocation>
        <location evidence="1">Nucleus</location>
    </subcellularLocation>
</comment>
<accession>A0A9E7FA13</accession>
<gene>
    <name evidence="5" type="ORF">MUK42_26308</name>
</gene>
<dbReference type="Proteomes" id="UP001055439">
    <property type="component" value="Chromosome 2"/>
</dbReference>
<dbReference type="AlphaFoldDB" id="A0A9E7FA13"/>
<dbReference type="PANTHER" id="PTHR10641">
    <property type="entry name" value="MYB FAMILY TRANSCRIPTION FACTOR"/>
    <property type="match status" value="1"/>
</dbReference>
<proteinExistence type="predicted"/>
<dbReference type="PANTHER" id="PTHR10641:SF1346">
    <property type="entry name" value="TRANSCRIPTION FACTOR MYB14"/>
    <property type="match status" value="1"/>
</dbReference>
<dbReference type="Gene3D" id="1.10.10.60">
    <property type="entry name" value="Homeodomain-like"/>
    <property type="match status" value="1"/>
</dbReference>
<keyword evidence="3" id="KW-0539">Nucleus</keyword>
<dbReference type="GO" id="GO:0003677">
    <property type="term" value="F:DNA binding"/>
    <property type="evidence" value="ECO:0007669"/>
    <property type="project" value="UniProtKB-KW"/>
</dbReference>
<evidence type="ECO:0000313" key="6">
    <source>
        <dbReference type="Proteomes" id="UP001055439"/>
    </source>
</evidence>
<keyword evidence="2" id="KW-0238">DNA-binding</keyword>
<organism evidence="5 6">
    <name type="scientific">Musa troglodytarum</name>
    <name type="common">fe'i banana</name>
    <dbReference type="NCBI Taxonomy" id="320322"/>
    <lineage>
        <taxon>Eukaryota</taxon>
        <taxon>Viridiplantae</taxon>
        <taxon>Streptophyta</taxon>
        <taxon>Embryophyta</taxon>
        <taxon>Tracheophyta</taxon>
        <taxon>Spermatophyta</taxon>
        <taxon>Magnoliopsida</taxon>
        <taxon>Liliopsida</taxon>
        <taxon>Zingiberales</taxon>
        <taxon>Musaceae</taxon>
        <taxon>Musa</taxon>
    </lineage>
</organism>
<evidence type="ECO:0000259" key="4">
    <source>
        <dbReference type="PROSITE" id="PS50090"/>
    </source>
</evidence>
<dbReference type="PROSITE" id="PS50090">
    <property type="entry name" value="MYB_LIKE"/>
    <property type="match status" value="1"/>
</dbReference>